<evidence type="ECO:0000313" key="1">
    <source>
        <dbReference type="EMBL" id="MPM89619.1"/>
    </source>
</evidence>
<dbReference type="AlphaFoldDB" id="A0A645DJY7"/>
<organism evidence="1">
    <name type="scientific">bioreactor metagenome</name>
    <dbReference type="NCBI Taxonomy" id="1076179"/>
    <lineage>
        <taxon>unclassified sequences</taxon>
        <taxon>metagenomes</taxon>
        <taxon>ecological metagenomes</taxon>
    </lineage>
</organism>
<accession>A0A645DJY7</accession>
<evidence type="ECO:0008006" key="2">
    <source>
        <dbReference type="Google" id="ProtNLM"/>
    </source>
</evidence>
<sequence length="141" mass="16240">MFKPYHPDKTDWTREGDLKLVEIPNFCDLAMTSNDPYNRDRDQWPLFRTEGAEALMGKVRSFLDYVEARHTRPVLCFYLHPWEFHAMPAGMLDYGEAEVHPKSFITLNCGDVAVREMDRLLHALKQAGGVFKTAGALSDEY</sequence>
<name>A0A645DJY7_9ZZZZ</name>
<dbReference type="EMBL" id="VSSQ01037025">
    <property type="protein sequence ID" value="MPM89619.1"/>
    <property type="molecule type" value="Genomic_DNA"/>
</dbReference>
<gene>
    <name evidence="1" type="ORF">SDC9_136731</name>
</gene>
<proteinExistence type="predicted"/>
<protein>
    <recommendedName>
        <fullName evidence="2">NodB homology domain-containing protein</fullName>
    </recommendedName>
</protein>
<comment type="caution">
    <text evidence="1">The sequence shown here is derived from an EMBL/GenBank/DDBJ whole genome shotgun (WGS) entry which is preliminary data.</text>
</comment>
<reference evidence="1" key="1">
    <citation type="submission" date="2019-08" db="EMBL/GenBank/DDBJ databases">
        <authorList>
            <person name="Kucharzyk K."/>
            <person name="Murdoch R.W."/>
            <person name="Higgins S."/>
            <person name="Loffler F."/>
        </authorList>
    </citation>
    <scope>NUCLEOTIDE SEQUENCE</scope>
</reference>